<name>L7VWI1_9BACT</name>
<evidence type="ECO:0000313" key="2">
    <source>
        <dbReference type="EMBL" id="AGC71393.1"/>
    </source>
</evidence>
<dbReference type="PROSITE" id="PS51186">
    <property type="entry name" value="GNAT"/>
    <property type="match status" value="1"/>
</dbReference>
<dbReference type="Pfam" id="PF00583">
    <property type="entry name" value="Acetyltransf_1"/>
    <property type="match status" value="1"/>
</dbReference>
<dbReference type="EMBL" id="JX649870">
    <property type="protein sequence ID" value="AGC71393.1"/>
    <property type="molecule type" value="Genomic_DNA"/>
</dbReference>
<evidence type="ECO:0000259" key="1">
    <source>
        <dbReference type="PROSITE" id="PS51186"/>
    </source>
</evidence>
<dbReference type="GO" id="GO:0016747">
    <property type="term" value="F:acyltransferase activity, transferring groups other than amino-acyl groups"/>
    <property type="evidence" value="ECO:0007669"/>
    <property type="project" value="InterPro"/>
</dbReference>
<dbReference type="SUPFAM" id="SSF55729">
    <property type="entry name" value="Acyl-CoA N-acyltransferases (Nat)"/>
    <property type="match status" value="1"/>
</dbReference>
<dbReference type="Gene3D" id="3.40.630.30">
    <property type="match status" value="1"/>
</dbReference>
<protein>
    <submittedName>
        <fullName evidence="2">Acetyltransferase, GNAT family</fullName>
    </submittedName>
</protein>
<dbReference type="InterPro" id="IPR016181">
    <property type="entry name" value="Acyl_CoA_acyltransferase"/>
</dbReference>
<reference evidence="2" key="1">
    <citation type="submission" date="2012-09" db="EMBL/GenBank/DDBJ databases">
        <title>Metagenomic Characterization of a Microbial Community in Wastewater Detects High Levels of Antibiotic Resistance.</title>
        <authorList>
            <person name="Abrams M."/>
            <person name="Caldwell A."/>
            <person name="Vandaei E."/>
            <person name="Lee W."/>
            <person name="Perrott J."/>
            <person name="Khan S.Y."/>
            <person name="Ta J."/>
            <person name="Romero D."/>
            <person name="Nguyen V."/>
            <person name="Pourmand N."/>
            <person name="Ouverney C.C."/>
        </authorList>
    </citation>
    <scope>NUCLEOTIDE SEQUENCE</scope>
</reference>
<accession>L7VWI1</accession>
<keyword evidence="2" id="KW-0808">Transferase</keyword>
<feature type="domain" description="N-acetyltransferase" evidence="1">
    <location>
        <begin position="135"/>
        <end position="267"/>
    </location>
</feature>
<organism evidence="2">
    <name type="scientific">uncultured bacterium A1Q1_fos_1815</name>
    <dbReference type="NCBI Taxonomy" id="1256553"/>
    <lineage>
        <taxon>Bacteria</taxon>
        <taxon>environmental samples</taxon>
    </lineage>
</organism>
<sequence length="267" mass="29405">MSQPLIVDGGLARRIEETTAKSNAHMVEARRRLSPHVNAEWRQFGSLFAVYDGLDSPLTQTFGLGVDDGDLAYQLTEAESFFDQKQAPVFHEVCPLISSAHMAQLSSRQYRPIELSNVLYQTIDSLPSQISAPGLQVRLLERTEADAWAQVSADGWGEYPEYRDFLLDLGKVMVETSSSVSFWVEEAGTPIATGSLFIVDGVVILGGASTIPSARRKGAQQLLLRERLRFAKDQGCDLATMSALPGSPSQRNAQRNGFHIAYTRSRV</sequence>
<dbReference type="AlphaFoldDB" id="L7VWI1"/>
<dbReference type="InterPro" id="IPR000182">
    <property type="entry name" value="GNAT_dom"/>
</dbReference>
<proteinExistence type="predicted"/>
<dbReference type="CDD" id="cd04301">
    <property type="entry name" value="NAT_SF"/>
    <property type="match status" value="1"/>
</dbReference>